<accession>G0V2Y8</accession>
<feature type="compositionally biased region" description="Polar residues" evidence="2">
    <location>
        <begin position="530"/>
        <end position="548"/>
    </location>
</feature>
<feature type="compositionally biased region" description="Basic and acidic residues" evidence="2">
    <location>
        <begin position="550"/>
        <end position="563"/>
    </location>
</feature>
<name>G0V2Y8_TRYCI</name>
<feature type="coiled-coil region" evidence="1">
    <location>
        <begin position="291"/>
        <end position="352"/>
    </location>
</feature>
<feature type="compositionally biased region" description="Low complexity" evidence="2">
    <location>
        <begin position="53"/>
        <end position="94"/>
    </location>
</feature>
<feature type="compositionally biased region" description="Basic and acidic residues" evidence="2">
    <location>
        <begin position="14"/>
        <end position="38"/>
    </location>
</feature>
<feature type="region of interest" description="Disordered" evidence="2">
    <location>
        <begin position="1"/>
        <end position="213"/>
    </location>
</feature>
<feature type="coiled-coil region" evidence="1">
    <location>
        <begin position="438"/>
        <end position="497"/>
    </location>
</feature>
<feature type="region of interest" description="Disordered" evidence="2">
    <location>
        <begin position="498"/>
        <end position="782"/>
    </location>
</feature>
<organism evidence="3">
    <name type="scientific">Trypanosoma congolense (strain IL3000)</name>
    <dbReference type="NCBI Taxonomy" id="1068625"/>
    <lineage>
        <taxon>Eukaryota</taxon>
        <taxon>Discoba</taxon>
        <taxon>Euglenozoa</taxon>
        <taxon>Kinetoplastea</taxon>
        <taxon>Metakinetoplastina</taxon>
        <taxon>Trypanosomatida</taxon>
        <taxon>Trypanosomatidae</taxon>
        <taxon>Trypanosoma</taxon>
        <taxon>Nannomonas</taxon>
    </lineage>
</organism>
<dbReference type="EMBL" id="HE575324">
    <property type="protein sequence ID" value="CCC96011.1"/>
    <property type="molecule type" value="Genomic_DNA"/>
</dbReference>
<reference evidence="3" key="1">
    <citation type="journal article" date="2012" name="Proc. Natl. Acad. Sci. U.S.A.">
        <title>Antigenic diversity is generated by distinct evolutionary mechanisms in African trypanosome species.</title>
        <authorList>
            <person name="Jackson A.P."/>
            <person name="Berry A."/>
            <person name="Aslett M."/>
            <person name="Allison H.C."/>
            <person name="Burton P."/>
            <person name="Vavrova-Anderson J."/>
            <person name="Brown R."/>
            <person name="Browne H."/>
            <person name="Corton N."/>
            <person name="Hauser H."/>
            <person name="Gamble J."/>
            <person name="Gilderthorp R."/>
            <person name="Marcello L."/>
            <person name="McQuillan J."/>
            <person name="Otto T.D."/>
            <person name="Quail M.A."/>
            <person name="Sanders M.J."/>
            <person name="van Tonder A."/>
            <person name="Ginger M.L."/>
            <person name="Field M.C."/>
            <person name="Barry J.D."/>
            <person name="Hertz-Fowler C."/>
            <person name="Berriman M."/>
        </authorList>
    </citation>
    <scope>NUCLEOTIDE SEQUENCE</scope>
    <source>
        <strain evidence="3">IL3000</strain>
    </source>
</reference>
<feature type="compositionally biased region" description="Basic and acidic residues" evidence="2">
    <location>
        <begin position="104"/>
        <end position="121"/>
    </location>
</feature>
<feature type="compositionally biased region" description="Basic and acidic residues" evidence="2">
    <location>
        <begin position="579"/>
        <end position="591"/>
    </location>
</feature>
<feature type="compositionally biased region" description="Polar residues" evidence="2">
    <location>
        <begin position="135"/>
        <end position="170"/>
    </location>
</feature>
<evidence type="ECO:0000256" key="1">
    <source>
        <dbReference type="SAM" id="Coils"/>
    </source>
</evidence>
<feature type="compositionally biased region" description="Polar residues" evidence="2">
    <location>
        <begin position="188"/>
        <end position="198"/>
    </location>
</feature>
<keyword evidence="1" id="KW-0175">Coiled coil</keyword>
<dbReference type="VEuPathDB" id="TriTrypDB:TcIL3000.11.15280"/>
<feature type="compositionally biased region" description="Polar residues" evidence="2">
    <location>
        <begin position="627"/>
        <end position="642"/>
    </location>
</feature>
<evidence type="ECO:0000313" key="3">
    <source>
        <dbReference type="EMBL" id="CCC96011.1"/>
    </source>
</evidence>
<gene>
    <name evidence="3" type="ORF">TCIL3000_11_15280</name>
</gene>
<sequence>MSSSYSRTSSENSATKDTRDSSQSKDHDDYSDGSDHDAGGSYTGDKSREHHSGSYGSGESKESSGSYGSGESKESSGSYGSDGSEKSSGSPGSDGSKKHSRSYGSEDKTKSELSDYSDRDNVSSGSKGSRKKSDASYTGTFPSKENDGSNDSTTSAKEGSLSASNSTVSNKRQDDVKKHVVPHAGDTNDGSEGSNKGRTAQRPPAGGAWSREAAYEAADEQVTSVSTKEELDELLLLNDELRLKLEVQRTILLQKERGSTYSYYNHRMMWKQSKGASATTYERMLTREGTRRELRRERTELIERHAHLQQKIFRRNKLQSCVKLIEECRADIEELNKERRELIRAIRDNEKLLMVNFQGVPPEKMFRQLAGEIRVNSVLAQRSLDHKRRDAVDAIQMRRETQRRVTKLEKQMHEAANWEPPSDLDDSTQRLFDEYRWKAETVRELREQLARLKSKEREELFESSGGRGASQSCKESRVFYLAKIREMKDEIARLSAKTFGKTSGRSPTQGSTDADVQLTPGSRSGKRTGLSGSPSDGKSKRPGSSATQDPLRDLKRKVDESRMANENSLLGNQESGKPSSEHSAESHHTYAEEGTGEYESDKASNRSGSAIGRLSPGENAERRESRSTSQTARTAPDNSDAQVTGDYQKGDEGEDYSGRYSEGGDGDQGEGEQIYGTGGPSDYAAVGEPADGSGGYEKPSLSGRSGRVSPGNAQSPEASGDNRHQSDTFPEAASPNGAATEYKEIPTPQPEEGGNYVTQEDAPAFLEDAGGGADDGPSWLDF</sequence>
<protein>
    <submittedName>
        <fullName evidence="3">Uncharacterized protein TCIL3000_11_15280</fullName>
    </submittedName>
</protein>
<proteinExistence type="predicted"/>
<feature type="compositionally biased region" description="Low complexity" evidence="2">
    <location>
        <begin position="1"/>
        <end position="13"/>
    </location>
</feature>
<evidence type="ECO:0000256" key="2">
    <source>
        <dbReference type="SAM" id="MobiDB-lite"/>
    </source>
</evidence>
<dbReference type="AlphaFoldDB" id="G0V2Y8"/>
<feature type="compositionally biased region" description="Polar residues" evidence="2">
    <location>
        <begin position="564"/>
        <end position="578"/>
    </location>
</feature>
<feature type="compositionally biased region" description="Polar residues" evidence="2">
    <location>
        <begin position="500"/>
        <end position="522"/>
    </location>
</feature>